<evidence type="ECO:0000256" key="4">
    <source>
        <dbReference type="ARBA" id="ARBA00022895"/>
    </source>
</evidence>
<feature type="domain" description="Shelterin complex subunit TPP1/Est3" evidence="7">
    <location>
        <begin position="10"/>
        <end position="155"/>
    </location>
</feature>
<proteinExistence type="predicted"/>
<evidence type="ECO:0000256" key="6">
    <source>
        <dbReference type="SAM" id="MobiDB-lite"/>
    </source>
</evidence>
<gene>
    <name evidence="8" type="primary">Hypp4061</name>
    <name evidence="8" type="ORF">BLAG_LOCUS21760</name>
</gene>
<feature type="compositionally biased region" description="Polar residues" evidence="6">
    <location>
        <begin position="327"/>
        <end position="336"/>
    </location>
</feature>
<evidence type="ECO:0000313" key="8">
    <source>
        <dbReference type="EMBL" id="CAH1268993.1"/>
    </source>
</evidence>
<feature type="region of interest" description="Disordered" evidence="6">
    <location>
        <begin position="165"/>
        <end position="189"/>
    </location>
</feature>
<evidence type="ECO:0000259" key="7">
    <source>
        <dbReference type="Pfam" id="PF10341"/>
    </source>
</evidence>
<evidence type="ECO:0000256" key="1">
    <source>
        <dbReference type="ARBA" id="ARBA00004123"/>
    </source>
</evidence>
<keyword evidence="5" id="KW-0539">Nucleus</keyword>
<dbReference type="OrthoDB" id="6122865at2759"/>
<sequence length="486" mass="54685">MFHFYRRTALKPWIVDAIMNHTNPEQRQNAAVLARIVDLNRREQIDLDVKNSQTGQNAEKTGFEGSICDSQVFITALFSDEALKSCDDEENCSPSQQSSLAGTHVILKKYSIIINQVMREKRCEFMLFVEKFTLWGQGGHFNIDITDCNQLPHVKDMMMQLHRDVSRAKALQEESQAGPSSDSVDNDTQSQVQLNLTELMELAGVEDSQKEEELDEDDIVEKDTTHLVIPSSEQSHLDHVIYDLSNLLIPEDQVKQLEEMEDWKPDYVPPCSEKSSDSSYLDQAMGRDFPLQGTSPPDFYLKRDLSPGHSPHEPDSGSIGDLYLNNPLDNQPSLQLSAEEGDNEEHTQQAERDSHVDHSRNTRKRKLDSSDMGPPSRKIRTSSNAPSSLSQAVTKKPIFKGRTTEAPDLRKSSDLPTATSTTQESRQPCKANKPGPSSTNETPEASSVYPSQHALRQAILNLKYPRRQLKALINIYAKHNQPGKES</sequence>
<feature type="compositionally biased region" description="Polar residues" evidence="6">
    <location>
        <begin position="381"/>
        <end position="393"/>
    </location>
</feature>
<dbReference type="AlphaFoldDB" id="A0A8K0A6L6"/>
<dbReference type="GO" id="GO:0005697">
    <property type="term" value="C:telomerase holoenzyme complex"/>
    <property type="evidence" value="ECO:0007669"/>
    <property type="project" value="InterPro"/>
</dbReference>
<feature type="compositionally biased region" description="Polar residues" evidence="6">
    <location>
        <begin position="173"/>
        <end position="189"/>
    </location>
</feature>
<dbReference type="Proteomes" id="UP000838412">
    <property type="component" value="Chromosome 7"/>
</dbReference>
<feature type="compositionally biased region" description="Basic and acidic residues" evidence="6">
    <location>
        <begin position="344"/>
        <end position="360"/>
    </location>
</feature>
<feature type="compositionally biased region" description="Basic and acidic residues" evidence="6">
    <location>
        <begin position="402"/>
        <end position="413"/>
    </location>
</feature>
<evidence type="ECO:0000256" key="3">
    <source>
        <dbReference type="ARBA" id="ARBA00022454"/>
    </source>
</evidence>
<reference evidence="8" key="1">
    <citation type="submission" date="2022-01" db="EMBL/GenBank/DDBJ databases">
        <authorList>
            <person name="Braso-Vives M."/>
        </authorList>
    </citation>
    <scope>NUCLEOTIDE SEQUENCE</scope>
</reference>
<dbReference type="GO" id="GO:0042162">
    <property type="term" value="F:telomeric DNA binding"/>
    <property type="evidence" value="ECO:0007669"/>
    <property type="project" value="InterPro"/>
</dbReference>
<feature type="compositionally biased region" description="Polar residues" evidence="6">
    <location>
        <begin position="435"/>
        <end position="450"/>
    </location>
</feature>
<keyword evidence="9" id="KW-1185">Reference proteome</keyword>
<protein>
    <submittedName>
        <fullName evidence="8">Hypp4061 protein</fullName>
    </submittedName>
</protein>
<feature type="compositionally biased region" description="Polar residues" evidence="6">
    <location>
        <begin position="414"/>
        <end position="426"/>
    </location>
</feature>
<evidence type="ECO:0000313" key="9">
    <source>
        <dbReference type="Proteomes" id="UP000838412"/>
    </source>
</evidence>
<dbReference type="GO" id="GO:0007004">
    <property type="term" value="P:telomere maintenance via telomerase"/>
    <property type="evidence" value="ECO:0007669"/>
    <property type="project" value="InterPro"/>
</dbReference>
<dbReference type="Pfam" id="PF10341">
    <property type="entry name" value="TPP1"/>
    <property type="match status" value="1"/>
</dbReference>
<comment type="subcellular location">
    <subcellularLocation>
        <location evidence="2">Chromosome</location>
        <location evidence="2">Telomere</location>
    </subcellularLocation>
    <subcellularLocation>
        <location evidence="1">Nucleus</location>
    </subcellularLocation>
</comment>
<dbReference type="Gene3D" id="2.40.50.960">
    <property type="match status" value="1"/>
</dbReference>
<keyword evidence="3" id="KW-0158">Chromosome</keyword>
<name>A0A8K0A6L6_BRALA</name>
<dbReference type="InterPro" id="IPR019437">
    <property type="entry name" value="TPP1/Est3"/>
</dbReference>
<feature type="compositionally biased region" description="Basic and acidic residues" evidence="6">
    <location>
        <begin position="300"/>
        <end position="315"/>
    </location>
</feature>
<evidence type="ECO:0000256" key="5">
    <source>
        <dbReference type="ARBA" id="ARBA00023242"/>
    </source>
</evidence>
<accession>A0A8K0A6L6</accession>
<feature type="region of interest" description="Disordered" evidence="6">
    <location>
        <begin position="286"/>
        <end position="450"/>
    </location>
</feature>
<dbReference type="GO" id="GO:0000781">
    <property type="term" value="C:chromosome, telomeric region"/>
    <property type="evidence" value="ECO:0007669"/>
    <property type="project" value="UniProtKB-SubCell"/>
</dbReference>
<dbReference type="EMBL" id="OV696692">
    <property type="protein sequence ID" value="CAH1268993.1"/>
    <property type="molecule type" value="Genomic_DNA"/>
</dbReference>
<keyword evidence="4" id="KW-0779">Telomere</keyword>
<evidence type="ECO:0000256" key="2">
    <source>
        <dbReference type="ARBA" id="ARBA00004574"/>
    </source>
</evidence>
<organism evidence="8 9">
    <name type="scientific">Branchiostoma lanceolatum</name>
    <name type="common">Common lancelet</name>
    <name type="synonym">Amphioxus lanceolatum</name>
    <dbReference type="NCBI Taxonomy" id="7740"/>
    <lineage>
        <taxon>Eukaryota</taxon>
        <taxon>Metazoa</taxon>
        <taxon>Chordata</taxon>
        <taxon>Cephalochordata</taxon>
        <taxon>Leptocardii</taxon>
        <taxon>Amphioxiformes</taxon>
        <taxon>Branchiostomatidae</taxon>
        <taxon>Branchiostoma</taxon>
    </lineage>
</organism>